<dbReference type="SMART" id="SM00368">
    <property type="entry name" value="LRR_RI"/>
    <property type="match status" value="14"/>
</dbReference>
<name>A0AAE0G6U8_9CHLO</name>
<feature type="region of interest" description="Disordered" evidence="3">
    <location>
        <begin position="602"/>
        <end position="636"/>
    </location>
</feature>
<dbReference type="Proteomes" id="UP001190700">
    <property type="component" value="Unassembled WGS sequence"/>
</dbReference>
<evidence type="ECO:0000256" key="3">
    <source>
        <dbReference type="SAM" id="MobiDB-lite"/>
    </source>
</evidence>
<comment type="caution">
    <text evidence="4">The sequence shown here is derived from an EMBL/GenBank/DDBJ whole genome shotgun (WGS) entry which is preliminary data.</text>
</comment>
<dbReference type="EMBL" id="LGRX02008979">
    <property type="protein sequence ID" value="KAK3272412.1"/>
    <property type="molecule type" value="Genomic_DNA"/>
</dbReference>
<dbReference type="SUPFAM" id="SSF52047">
    <property type="entry name" value="RNI-like"/>
    <property type="match status" value="3"/>
</dbReference>
<keyword evidence="5" id="KW-1185">Reference proteome</keyword>
<dbReference type="InterPro" id="IPR001611">
    <property type="entry name" value="Leu-rich_rpt"/>
</dbReference>
<feature type="region of interest" description="Disordered" evidence="3">
    <location>
        <begin position="63"/>
        <end position="86"/>
    </location>
</feature>
<organism evidence="4 5">
    <name type="scientific">Cymbomonas tetramitiformis</name>
    <dbReference type="NCBI Taxonomy" id="36881"/>
    <lineage>
        <taxon>Eukaryota</taxon>
        <taxon>Viridiplantae</taxon>
        <taxon>Chlorophyta</taxon>
        <taxon>Pyramimonadophyceae</taxon>
        <taxon>Pyramimonadales</taxon>
        <taxon>Pyramimonadaceae</taxon>
        <taxon>Cymbomonas</taxon>
    </lineage>
</organism>
<dbReference type="PANTHER" id="PTHR19860:SF40">
    <property type="entry name" value="WD40 REPEAT-CONTAINING PROTEIN"/>
    <property type="match status" value="1"/>
</dbReference>
<dbReference type="SUPFAM" id="SSF52540">
    <property type="entry name" value="P-loop containing nucleoside triphosphate hydrolases"/>
    <property type="match status" value="1"/>
</dbReference>
<dbReference type="GO" id="GO:0080008">
    <property type="term" value="C:Cul4-RING E3 ubiquitin ligase complex"/>
    <property type="evidence" value="ECO:0007669"/>
    <property type="project" value="TreeGrafter"/>
</dbReference>
<evidence type="ECO:0000256" key="2">
    <source>
        <dbReference type="ARBA" id="ARBA00022737"/>
    </source>
</evidence>
<dbReference type="Gene3D" id="3.80.10.10">
    <property type="entry name" value="Ribonuclease Inhibitor"/>
    <property type="match status" value="7"/>
</dbReference>
<dbReference type="Pfam" id="PF13516">
    <property type="entry name" value="LRR_6"/>
    <property type="match status" value="6"/>
</dbReference>
<feature type="compositionally biased region" description="Polar residues" evidence="3">
    <location>
        <begin position="66"/>
        <end position="86"/>
    </location>
</feature>
<dbReference type="PANTHER" id="PTHR19860">
    <property type="entry name" value="DDB1- AND CUL4-ASSOCIATED FACTOR 12-RELATED"/>
    <property type="match status" value="1"/>
</dbReference>
<protein>
    <submittedName>
        <fullName evidence="4">Uncharacterized protein</fullName>
    </submittedName>
</protein>
<feature type="compositionally biased region" description="Basic and acidic residues" evidence="3">
    <location>
        <begin position="604"/>
        <end position="617"/>
    </location>
</feature>
<keyword evidence="2" id="KW-0677">Repeat</keyword>
<reference evidence="4 5" key="1">
    <citation type="journal article" date="2015" name="Genome Biol. Evol.">
        <title>Comparative Genomics of a Bacterivorous Green Alga Reveals Evolutionary Causalities and Consequences of Phago-Mixotrophic Mode of Nutrition.</title>
        <authorList>
            <person name="Burns J.A."/>
            <person name="Paasch A."/>
            <person name="Narechania A."/>
            <person name="Kim E."/>
        </authorList>
    </citation>
    <scope>NUCLEOTIDE SEQUENCE [LARGE SCALE GENOMIC DNA]</scope>
    <source>
        <strain evidence="4 5">PLY_AMNH</strain>
    </source>
</reference>
<evidence type="ECO:0000313" key="5">
    <source>
        <dbReference type="Proteomes" id="UP001190700"/>
    </source>
</evidence>
<comment type="subcellular location">
    <subcellularLocation>
        <location evidence="1">Cytoplasm</location>
        <location evidence="1">Cytoskeleton</location>
        <location evidence="1">Cilium axoneme</location>
    </subcellularLocation>
</comment>
<sequence length="2046" mass="219557">MVVISRTPTMSKADHNREIHTDDPQEVEIFRSVLDDLYRTKGPLYSTEAPVAIMLVPGAQPAGVARSTSSAHPQRQASTAGVQRQGSATGVLGETLPYARVVQLHPPNLATDLPLEVAWARFGGDAILIQEAALTGPPHHLLDLVWKVSQRRTFCPDGFAFSEGDAVKLQRALSIERDTLMFAGDEREAVPSWSLAQYSRHVVAVRGNELHEGLDKLNRSLATLRLENELAGLGSEHGQSRVSPRVEVGKSDYIVMDESVWTRGAAALFAIQGSREHSGDPSLLYEQPFQPDAGAVRQGLQGVTIMSAQIFERWTRSVKDTQHTFMGTCEQQTLMEATNDDGEDSPVFCDDALLPFPLHLRMIELSKDANVVEWDTTPLTNLWRNACGSYLDRLRAKVAECGELTVFESSSFSGFEEERIVFNEKFVPLLRRQAEQKGICLTFVDLRTGITSVQSGVEKQVVKICLDEAENADVFLGSYGARYGASTQEGPPGKWIMEHFDTCEQASDKYGWLKYYHDRSITELEFLHGSLLHYPHLQVKKDPLQHNLPRPSAFFLRDPHFDRTMAATAWETICTLGLERPEEMPVNRLEWLGACKQHAWNKGGRPETAHAASRDPGSEEQQVAGQKGSPSAVAAQAAQAAQGGNFLAENEASALARDQLLQQLRMLHSQENVLLFDGYATPEAAAQMMYKSLEALLPLLLPSTSRSAAAQETDMHRAFAVAHTKGYSSPGEYLAAIREHLRSATNGPTAPLVAQGASGGGKSSLLAQVALECTSWDLGGVGGSRKLRNKPRCIYHFIGSTSNSCRLENLLERIASGLHAAMGHGAGHGAATGPQDMLGAVGGGLDDRLPALLQAWEEASEKPELVVIVLDALNHIEDSRYAGAGEEGKEVSMQHLRWLPHKLPRGLALLVSTLPGRCQEALAARPHVVLRVRPLEPPQKRTILTGLMKLHNKSIDEQHLHQACAARQTSNPLFLVLFVEELVVFGNYYGLDDFVVAMLACPDVPSLLNKVLERLESMFGAELVGGLLRLLYASEHGLAEVDMLGALNLQATVDAQAERARSRELQGPLDPIGEGLEGEEGTVEVFRSGHWRPLRAALHRLLICISGRYIFGHDYIREAVQTRYAAHATSKGVGGAREVCFLEAHEQLAEYITQVVSEAVEDTSLPALRRVGVEFPRHHVRAGAWLAFSTMLRNPAFTEARFGGCWELQQRGLPPAGAVALAAAVAPPSKSPHRANRALTKLLLSGNPLGDAVGGETGPDEGMAAIGRICYSCRGLTHLDLSDTGVVARGLAGLVRSGANGSALRTLVLSGNKLGRDGGLAVAKLLWSKHCALRTLNLSACALGGEDGEEVRPGSSTGVSALAEALTFNQSLTALYLSGNKLGAEDATALAEALAPNEDGAHCKSLATLDVRRNAVPAEAAAALAAALAAQLTQWHWFNMVPLEQLREEAVTSLDLRNKGIGVTGAMVMARWLVLSTSITSLNLSDSDIGAKGARALADALNPNAPGRSYNCSLTSLVLSGNNIGEAQYDFSQFEWREVDAAEGFAALGDMLRDNRTITRLDLSYNHLGPRGAMALADGLVFNQTLVTLDLRTNCMAGVEDHGRGTYQSSGLRALADALAFNTVLKELVLDNNKLAGCEYTTWAEHPKALQALGDALKKNSSLTVLSMQKCLIGPKGAVALAEGLQHAVSLQTLDLSGNVLCGAYRNENEFVPGSYDPSGVQALAKVVGEGAPALETLLLGSNHIGGDEYEEVESEEDDDYFAFSDVPDGFAALAEALQRNTHLTHLDLSRNNGGPKGFTAIAKGIASSSSLRHLDLRHNAPSPAAIETLERAVVEHPHLWENFNGIPMSQLRRSSEESDMPVARYMSNASGISELSAELADLNLKGAGIGAVGAVVLARCLVMSPTLSTLTLAENSIGLAGARALARALVPDSAGNFNGSLDTITLDSVPLPVGALRRNELTSLDLSEKVGARPRLDAACLGGGEEAGGSRHSLRSADQPAGGGCAQMSGAAEGAAWRNVALCSLGEHVALCNLGEHVALCNLGE</sequence>
<dbReference type="InterPro" id="IPR027417">
    <property type="entry name" value="P-loop_NTPase"/>
</dbReference>
<proteinExistence type="predicted"/>
<gene>
    <name evidence="4" type="ORF">CYMTET_19287</name>
</gene>
<accession>A0AAE0G6U8</accession>
<feature type="non-terminal residue" evidence="4">
    <location>
        <position position="2046"/>
    </location>
</feature>
<dbReference type="InterPro" id="IPR032675">
    <property type="entry name" value="LRR_dom_sf"/>
</dbReference>
<dbReference type="InterPro" id="IPR051191">
    <property type="entry name" value="DCAF12"/>
</dbReference>
<dbReference type="GO" id="GO:0005930">
    <property type="term" value="C:axoneme"/>
    <property type="evidence" value="ECO:0007669"/>
    <property type="project" value="UniProtKB-SubCell"/>
</dbReference>
<evidence type="ECO:0000313" key="4">
    <source>
        <dbReference type="EMBL" id="KAK3272412.1"/>
    </source>
</evidence>
<evidence type="ECO:0000256" key="1">
    <source>
        <dbReference type="ARBA" id="ARBA00004430"/>
    </source>
</evidence>